<dbReference type="CDD" id="cd01171">
    <property type="entry name" value="YXKO-related"/>
    <property type="match status" value="1"/>
</dbReference>
<comment type="catalytic activity">
    <reaction evidence="12">
        <text>(6R)-NADPHX = (6S)-NADPHX</text>
        <dbReference type="Rhea" id="RHEA:32227"/>
        <dbReference type="ChEBI" id="CHEBI:64076"/>
        <dbReference type="ChEBI" id="CHEBI:64077"/>
        <dbReference type="EC" id="5.1.99.6"/>
    </reaction>
</comment>
<feature type="binding site" evidence="11">
    <location>
        <begin position="510"/>
        <end position="514"/>
    </location>
    <ligand>
        <name>AMP</name>
        <dbReference type="ChEBI" id="CHEBI:456215"/>
    </ligand>
</feature>
<feature type="binding site" evidence="12">
    <location>
        <position position="274"/>
    </location>
    <ligand>
        <name>K(+)</name>
        <dbReference type="ChEBI" id="CHEBI:29103"/>
    </ligand>
</feature>
<dbReference type="EC" id="5.1.99.6" evidence="12"/>
<feature type="compositionally biased region" description="Basic and acidic residues" evidence="13">
    <location>
        <begin position="143"/>
        <end position="155"/>
    </location>
</feature>
<keyword evidence="17" id="KW-1185">Reference proteome</keyword>
<dbReference type="Proteomes" id="UP000621266">
    <property type="component" value="Unassembled WGS sequence"/>
</dbReference>
<feature type="binding site" evidence="12">
    <location>
        <position position="271"/>
    </location>
    <ligand>
        <name>(6S)-NADPHX</name>
        <dbReference type="ChEBI" id="CHEBI:64076"/>
    </ligand>
</feature>
<comment type="function">
    <text evidence="11">Catalyzes the dehydration of the S-form of NAD(P)HX at the expense of ADP, which is converted to AMP. Together with NAD(P)HX epimerase, which catalyzes the epimerization of the S- and R-forms, the enzyme allows the repair of both epimers of NAD(P)HX, a damaged form of NAD(P)H that is a result of enzymatic or heat-dependent hydration.</text>
</comment>
<dbReference type="SUPFAM" id="SSF53613">
    <property type="entry name" value="Ribokinase-like"/>
    <property type="match status" value="1"/>
</dbReference>
<feature type="compositionally biased region" description="Gly residues" evidence="13">
    <location>
        <begin position="212"/>
        <end position="221"/>
    </location>
</feature>
<reference evidence="16 17" key="1">
    <citation type="submission" date="2019-10" db="EMBL/GenBank/DDBJ databases">
        <title>Streptomyces tenebrisbrunneis sp.nov., an endogenous actinomycete isolated from of Lycium ruthenicum.</title>
        <authorList>
            <person name="Ma L."/>
        </authorList>
    </citation>
    <scope>NUCLEOTIDE SEQUENCE [LARGE SCALE GENOMIC DNA]</scope>
    <source>
        <strain evidence="16 17">TRM 66187</strain>
    </source>
</reference>
<dbReference type="InterPro" id="IPR000631">
    <property type="entry name" value="CARKD"/>
</dbReference>
<feature type="binding site" evidence="12">
    <location>
        <position position="238"/>
    </location>
    <ligand>
        <name>K(+)</name>
        <dbReference type="ChEBI" id="CHEBI:29103"/>
    </ligand>
</feature>
<dbReference type="SUPFAM" id="SSF64153">
    <property type="entry name" value="YjeF N-terminal domain-like"/>
    <property type="match status" value="2"/>
</dbReference>
<keyword evidence="5 11" id="KW-0521">NADP</keyword>
<keyword evidence="6 11" id="KW-0520">NAD</keyword>
<dbReference type="Pfam" id="PF01256">
    <property type="entry name" value="Carb_kinase"/>
    <property type="match status" value="1"/>
</dbReference>
<evidence type="ECO:0000256" key="11">
    <source>
        <dbReference type="HAMAP-Rule" id="MF_01965"/>
    </source>
</evidence>
<accession>A0ABQ7FPX0</accession>
<comment type="function">
    <text evidence="8">Bifunctional enzyme that catalyzes the epimerization of the S- and R-forms of NAD(P)HX and the dehydration of the S-form of NAD(P)HX at the expense of ADP, which is converted to AMP. This allows the repair of both epimers of NAD(P)HX, a damaged form of NAD(P)H that is a result of enzymatic or heat-dependent hydration.</text>
</comment>
<evidence type="ECO:0000256" key="10">
    <source>
        <dbReference type="ARBA" id="ARBA00049209"/>
    </source>
</evidence>
<organism evidence="16 17">
    <name type="scientific">Streptomyces lycii</name>
    <dbReference type="NCBI Taxonomy" id="2654337"/>
    <lineage>
        <taxon>Bacteria</taxon>
        <taxon>Bacillati</taxon>
        <taxon>Actinomycetota</taxon>
        <taxon>Actinomycetes</taxon>
        <taxon>Kitasatosporales</taxon>
        <taxon>Streptomycetaceae</taxon>
        <taxon>Streptomyces</taxon>
    </lineage>
</organism>
<feature type="binding site" evidence="11">
    <location>
        <position position="371"/>
    </location>
    <ligand>
        <name>(6S)-NADPHX</name>
        <dbReference type="ChEBI" id="CHEBI:64076"/>
    </ligand>
</feature>
<dbReference type="HAMAP" id="MF_01966">
    <property type="entry name" value="NADHX_epimerase"/>
    <property type="match status" value="1"/>
</dbReference>
<protein>
    <recommendedName>
        <fullName evidence="11 12">Multifunctional fusion protein</fullName>
    </recommendedName>
    <domain>
        <recommendedName>
            <fullName evidence="11">ADP-dependent (S)-NAD(P)H-hydrate dehydratase</fullName>
            <ecNumber evidence="11">4.2.1.136</ecNumber>
        </recommendedName>
        <alternativeName>
            <fullName evidence="11">ADP-dependent NAD(P)HX dehydratase</fullName>
        </alternativeName>
    </domain>
    <domain>
        <recommendedName>
            <fullName evidence="12">NAD(P)H-hydrate epimerase</fullName>
            <ecNumber evidence="12">5.1.99.6</ecNumber>
        </recommendedName>
        <alternativeName>
            <fullName evidence="12">NAD(P)HX epimerase</fullName>
        </alternativeName>
    </domain>
</protein>
<feature type="binding site" evidence="11">
    <location>
        <position position="548"/>
    </location>
    <ligand>
        <name>(6S)-NADPHX</name>
        <dbReference type="ChEBI" id="CHEBI:64076"/>
    </ligand>
</feature>
<evidence type="ECO:0000259" key="14">
    <source>
        <dbReference type="PROSITE" id="PS51383"/>
    </source>
</evidence>
<evidence type="ECO:0000256" key="7">
    <source>
        <dbReference type="ARBA" id="ARBA00023239"/>
    </source>
</evidence>
<dbReference type="InterPro" id="IPR004443">
    <property type="entry name" value="YjeF_N_dom"/>
</dbReference>
<gene>
    <name evidence="11" type="primary">nnrD</name>
    <name evidence="12" type="synonym">nnrE</name>
    <name evidence="16" type="ORF">GCU69_01505</name>
</gene>
<evidence type="ECO:0000256" key="5">
    <source>
        <dbReference type="ARBA" id="ARBA00022857"/>
    </source>
</evidence>
<evidence type="ECO:0000256" key="9">
    <source>
        <dbReference type="ARBA" id="ARBA00048238"/>
    </source>
</evidence>
<evidence type="ECO:0000256" key="12">
    <source>
        <dbReference type="HAMAP-Rule" id="MF_01966"/>
    </source>
</evidence>
<keyword evidence="7 11" id="KW-0456">Lyase</keyword>
<comment type="function">
    <text evidence="12">Catalyzes the epimerization of the S- and R-forms of NAD(P)HX, a damaged form of NAD(P)H that is a result of enzymatic or heat-dependent hydration. This is a prerequisite for the S-specific NAD(P)H-hydrate dehydratase to allow the repair of both epimers of NAD(P)HX.</text>
</comment>
<comment type="subunit">
    <text evidence="11">Homotetramer.</text>
</comment>
<keyword evidence="12" id="KW-0413">Isomerase</keyword>
<keyword evidence="4 11" id="KW-0067">ATP-binding</keyword>
<dbReference type="Gene3D" id="3.40.50.10260">
    <property type="entry name" value="YjeF N-terminal domain"/>
    <property type="match status" value="2"/>
</dbReference>
<evidence type="ECO:0000256" key="6">
    <source>
        <dbReference type="ARBA" id="ARBA00023027"/>
    </source>
</evidence>
<comment type="catalytic activity">
    <reaction evidence="9 11">
        <text>(6S)-NADHX + ADP = AMP + phosphate + NADH + H(+)</text>
        <dbReference type="Rhea" id="RHEA:32223"/>
        <dbReference type="ChEBI" id="CHEBI:15378"/>
        <dbReference type="ChEBI" id="CHEBI:43474"/>
        <dbReference type="ChEBI" id="CHEBI:57945"/>
        <dbReference type="ChEBI" id="CHEBI:64074"/>
        <dbReference type="ChEBI" id="CHEBI:456215"/>
        <dbReference type="ChEBI" id="CHEBI:456216"/>
        <dbReference type="EC" id="4.2.1.136"/>
    </reaction>
</comment>
<proteinExistence type="inferred from homology"/>
<comment type="catalytic activity">
    <reaction evidence="10 11">
        <text>(6S)-NADPHX + ADP = AMP + phosphate + NADPH + H(+)</text>
        <dbReference type="Rhea" id="RHEA:32235"/>
        <dbReference type="ChEBI" id="CHEBI:15378"/>
        <dbReference type="ChEBI" id="CHEBI:43474"/>
        <dbReference type="ChEBI" id="CHEBI:57783"/>
        <dbReference type="ChEBI" id="CHEBI:64076"/>
        <dbReference type="ChEBI" id="CHEBI:456215"/>
        <dbReference type="ChEBI" id="CHEBI:456216"/>
        <dbReference type="EC" id="4.2.1.136"/>
    </reaction>
</comment>
<feature type="binding site" evidence="11">
    <location>
        <position position="473"/>
    </location>
    <ligand>
        <name>(6S)-NADPHX</name>
        <dbReference type="ChEBI" id="CHEBI:64076"/>
    </ligand>
</feature>
<feature type="compositionally biased region" description="Gly residues" evidence="13">
    <location>
        <begin position="164"/>
        <end position="203"/>
    </location>
</feature>
<evidence type="ECO:0000256" key="1">
    <source>
        <dbReference type="ARBA" id="ARBA00006001"/>
    </source>
</evidence>
<feature type="binding site" evidence="12">
    <location>
        <begin position="242"/>
        <end position="248"/>
    </location>
    <ligand>
        <name>(6S)-NADPHX</name>
        <dbReference type="ChEBI" id="CHEBI:64076"/>
    </ligand>
</feature>
<keyword evidence="12" id="KW-0479">Metal-binding</keyword>
<comment type="similarity">
    <text evidence="1">In the N-terminal section; belongs to the NnrE/AIBP family.</text>
</comment>
<evidence type="ECO:0000256" key="4">
    <source>
        <dbReference type="ARBA" id="ARBA00022840"/>
    </source>
</evidence>
<dbReference type="InterPro" id="IPR029056">
    <property type="entry name" value="Ribokinase-like"/>
</dbReference>
<name>A0ABQ7FPX0_9ACTN</name>
<comment type="similarity">
    <text evidence="11">Belongs to the NnrD/CARKD family.</text>
</comment>
<feature type="binding site" evidence="11">
    <location>
        <position position="547"/>
    </location>
    <ligand>
        <name>AMP</name>
        <dbReference type="ChEBI" id="CHEBI:456215"/>
    </ligand>
</feature>
<evidence type="ECO:0000256" key="13">
    <source>
        <dbReference type="SAM" id="MobiDB-lite"/>
    </source>
</evidence>
<feature type="binding site" evidence="12">
    <location>
        <position position="62"/>
    </location>
    <ligand>
        <name>K(+)</name>
        <dbReference type="ChEBI" id="CHEBI:29103"/>
    </ligand>
</feature>
<dbReference type="PROSITE" id="PS51385">
    <property type="entry name" value="YJEF_N"/>
    <property type="match status" value="1"/>
</dbReference>
<comment type="caution">
    <text evidence="12">Lacks conserved residue(s) required for the propagation of feature annotation.</text>
</comment>
<feature type="binding site" evidence="11">
    <location>
        <position position="425"/>
    </location>
    <ligand>
        <name>(6S)-NADPHX</name>
        <dbReference type="ChEBI" id="CHEBI:64076"/>
    </ligand>
</feature>
<dbReference type="PANTHER" id="PTHR12592">
    <property type="entry name" value="ATP-DEPENDENT (S)-NAD(P)H-HYDRATE DEHYDRATASE FAMILY MEMBER"/>
    <property type="match status" value="1"/>
</dbReference>
<dbReference type="PROSITE" id="PS51383">
    <property type="entry name" value="YJEF_C_3"/>
    <property type="match status" value="1"/>
</dbReference>
<dbReference type="NCBIfam" id="TIGR00196">
    <property type="entry name" value="yjeF_cterm"/>
    <property type="match status" value="1"/>
</dbReference>
<dbReference type="EC" id="4.2.1.136" evidence="11"/>
<evidence type="ECO:0000313" key="17">
    <source>
        <dbReference type="Proteomes" id="UP000621266"/>
    </source>
</evidence>
<feature type="region of interest" description="Disordered" evidence="13">
    <location>
        <begin position="100"/>
        <end position="221"/>
    </location>
</feature>
<dbReference type="Pfam" id="PF03853">
    <property type="entry name" value="YjeF_N"/>
    <property type="match status" value="2"/>
</dbReference>
<feature type="domain" description="YjeF N-terminal" evidence="15">
    <location>
        <begin position="10"/>
        <end position="328"/>
    </location>
</feature>
<comment type="cofactor">
    <cofactor evidence="12">
        <name>K(+)</name>
        <dbReference type="ChEBI" id="CHEBI:29103"/>
    </cofactor>
    <text evidence="12">Binds 1 potassium ion per subunit.</text>
</comment>
<evidence type="ECO:0000259" key="15">
    <source>
        <dbReference type="PROSITE" id="PS51385"/>
    </source>
</evidence>
<evidence type="ECO:0000256" key="8">
    <source>
        <dbReference type="ARBA" id="ARBA00025153"/>
    </source>
</evidence>
<keyword evidence="3 11" id="KW-0547">Nucleotide-binding</keyword>
<comment type="caution">
    <text evidence="16">The sequence shown here is derived from an EMBL/GenBank/DDBJ whole genome shotgun (WGS) entry which is preliminary data.</text>
</comment>
<evidence type="ECO:0000256" key="2">
    <source>
        <dbReference type="ARBA" id="ARBA00009524"/>
    </source>
</evidence>
<dbReference type="HAMAP" id="MF_01965">
    <property type="entry name" value="NADHX_dehydratase"/>
    <property type="match status" value="1"/>
</dbReference>
<dbReference type="InterPro" id="IPR036652">
    <property type="entry name" value="YjeF_N_dom_sf"/>
</dbReference>
<sequence length="609" mass="60158">MRTAYSVETVRTAEHELMSRLPEGALMQRAASGLATACAALLRPGRGLYGARIALLVGSGSNGGDALYAGARLARRGAGVTAVLLAPDRTHPGGLAAARAAGVRIVEPEPEPEPERERGAEPPEWERERGTEPPEWEPGPRTATERETAPARDPDPGTQTDGWRGAGDGAGDGKGTGTGTGTGPGIRTGDGTGTGGGSGGGSASGAAADAGAGAGDGAGTGAGDAAVAAVRRAHLVVDGIVGIGGRGGLRPAAARLAEAARASDAVVVAVDLPSGVDADSGETAGAAVRADATVTFGCYKPGLLVDPAAGCTGAVRLVDIGLGPYLPERPALEALQHADVAALLPVPAPESDKYRRGVVGVVAGSARYPGAAVLAVAGALRGGAGAVRYVGPAGDAVVTRFPETLVHAGPPSDAGRVQAWVIGPGLGDGTEARRAMEDVLGSDVPLLVDADGLRLLDRELVRRREAPTVLTPHAGEAAALLGVAREEVEASRLASVRRLAAEFGATVLLKGSTTLVAPAGGKGGRGGDPAVRVNPTGTGWLATAGTGDVLSGVTGSLLAAGLEARDAASAGAYLHGLAGRLAAGREGAPIGASDVASALDAAWRDIRRG</sequence>
<dbReference type="RefSeq" id="WP_170315754.1">
    <property type="nucleotide sequence ID" value="NZ_WHPN01000031.1"/>
</dbReference>
<evidence type="ECO:0000256" key="3">
    <source>
        <dbReference type="ARBA" id="ARBA00022741"/>
    </source>
</evidence>
<comment type="similarity">
    <text evidence="12">Belongs to the NnrE/AIBP family.</text>
</comment>
<keyword evidence="12" id="KW-0630">Potassium</keyword>
<feature type="binding site" evidence="12">
    <location>
        <begin position="61"/>
        <end position="65"/>
    </location>
    <ligand>
        <name>(6S)-NADPHX</name>
        <dbReference type="ChEBI" id="CHEBI:64076"/>
    </ligand>
</feature>
<dbReference type="PANTHER" id="PTHR12592:SF0">
    <property type="entry name" value="ATP-DEPENDENT (S)-NAD(P)H-HYDRATE DEHYDRATASE"/>
    <property type="match status" value="1"/>
</dbReference>
<evidence type="ECO:0000313" key="16">
    <source>
        <dbReference type="EMBL" id="KAF4410880.1"/>
    </source>
</evidence>
<comment type="catalytic activity">
    <reaction evidence="12">
        <text>(6R)-NADHX = (6S)-NADHX</text>
        <dbReference type="Rhea" id="RHEA:32215"/>
        <dbReference type="ChEBI" id="CHEBI:64074"/>
        <dbReference type="ChEBI" id="CHEBI:64075"/>
        <dbReference type="EC" id="5.1.99.6"/>
    </reaction>
</comment>
<feature type="compositionally biased region" description="Basic and acidic residues" evidence="13">
    <location>
        <begin position="113"/>
        <end position="132"/>
    </location>
</feature>
<comment type="similarity">
    <text evidence="2">In the C-terminal section; belongs to the NnrD/CARKD family.</text>
</comment>
<feature type="domain" description="YjeF C-terminal" evidence="14">
    <location>
        <begin position="336"/>
        <end position="606"/>
    </location>
</feature>
<dbReference type="EMBL" id="WHPN01000031">
    <property type="protein sequence ID" value="KAF4410880.1"/>
    <property type="molecule type" value="Genomic_DNA"/>
</dbReference>
<comment type="cofactor">
    <cofactor evidence="11">
        <name>Mg(2+)</name>
        <dbReference type="ChEBI" id="CHEBI:18420"/>
    </cofactor>
</comment>
<dbReference type="Gene3D" id="3.40.1190.20">
    <property type="match status" value="1"/>
</dbReference>